<dbReference type="Gene3D" id="1.10.287.70">
    <property type="match status" value="1"/>
</dbReference>
<comment type="cofactor">
    <cofactor evidence="2">
        <name>Cu cation</name>
        <dbReference type="ChEBI" id="CHEBI:23378"/>
    </cofactor>
</comment>
<feature type="transmembrane region" description="Helical" evidence="24">
    <location>
        <begin position="136"/>
        <end position="159"/>
    </location>
</feature>
<reference evidence="26" key="1">
    <citation type="journal article" date="2013" name="Int. J. Syst. Evol. Microbiol.">
        <title>Polycladomyces abyssicola gen. nov., sp. nov., a thermophilic filamentous bacterium isolated from hemipelagic sediment.</title>
        <authorList>
            <person name="Tsubouchi T."/>
            <person name="Shimane Y."/>
            <person name="Mori K."/>
            <person name="Usui K."/>
            <person name="Hiraki T."/>
            <person name="Tame A."/>
            <person name="Uematsu K."/>
            <person name="Maruyama T."/>
            <person name="Hatada Y."/>
        </authorList>
    </citation>
    <scope>NUCLEOTIDE SEQUENCE</scope>
    <source>
        <strain evidence="26">JIR-001</strain>
    </source>
</reference>
<evidence type="ECO:0000256" key="7">
    <source>
        <dbReference type="ARBA" id="ARBA00022448"/>
    </source>
</evidence>
<feature type="transmembrane region" description="Helical" evidence="24">
    <location>
        <begin position="341"/>
        <end position="365"/>
    </location>
</feature>
<feature type="transmembrane region" description="Helical" evidence="24">
    <location>
        <begin position="59"/>
        <end position="79"/>
    </location>
</feature>
<comment type="cofactor">
    <cofactor evidence="3">
        <name>ferriheme a</name>
        <dbReference type="ChEBI" id="CHEBI:60532"/>
    </cofactor>
</comment>
<evidence type="ECO:0000256" key="14">
    <source>
        <dbReference type="ARBA" id="ARBA00022967"/>
    </source>
</evidence>
<comment type="pathway">
    <text evidence="5 24">Energy metabolism; oxidative phosphorylation.</text>
</comment>
<dbReference type="InterPro" id="IPR014233">
    <property type="entry name" value="QoxB"/>
</dbReference>
<dbReference type="PRINTS" id="PR01165">
    <property type="entry name" value="CYCOXIDASEI"/>
</dbReference>
<evidence type="ECO:0000256" key="2">
    <source>
        <dbReference type="ARBA" id="ARBA00001935"/>
    </source>
</evidence>
<keyword evidence="10 23" id="KW-0679">Respiratory chain</keyword>
<feature type="transmembrane region" description="Helical" evidence="24">
    <location>
        <begin position="227"/>
        <end position="252"/>
    </location>
</feature>
<evidence type="ECO:0000256" key="4">
    <source>
        <dbReference type="ARBA" id="ARBA00004651"/>
    </source>
</evidence>
<keyword evidence="21 24" id="KW-0472">Membrane</keyword>
<comment type="catalytic activity">
    <reaction evidence="1">
        <text>2 a quinol + O2 = 2 a quinone + 2 H2O</text>
        <dbReference type="Rhea" id="RHEA:55376"/>
        <dbReference type="ChEBI" id="CHEBI:15377"/>
        <dbReference type="ChEBI" id="CHEBI:15379"/>
        <dbReference type="ChEBI" id="CHEBI:24646"/>
        <dbReference type="ChEBI" id="CHEBI:132124"/>
    </reaction>
</comment>
<keyword evidence="17" id="KW-0560">Oxidoreductase</keyword>
<feature type="transmembrane region" description="Helical" evidence="24">
    <location>
        <begin position="186"/>
        <end position="207"/>
    </location>
</feature>
<dbReference type="PROSITE" id="PS00077">
    <property type="entry name" value="COX1_CUB"/>
    <property type="match status" value="1"/>
</dbReference>
<dbReference type="PROSITE" id="PS50855">
    <property type="entry name" value="COX1"/>
    <property type="match status" value="1"/>
</dbReference>
<name>A0A8D5ZM58_9BACL</name>
<comment type="catalytic activity">
    <reaction evidence="22 24">
        <text>4 Fe(II)-[cytochrome c] + O2 + 8 H(+)(in) = 4 Fe(III)-[cytochrome c] + 2 H2O + 4 H(+)(out)</text>
        <dbReference type="Rhea" id="RHEA:11436"/>
        <dbReference type="Rhea" id="RHEA-COMP:10350"/>
        <dbReference type="Rhea" id="RHEA-COMP:14399"/>
        <dbReference type="ChEBI" id="CHEBI:15377"/>
        <dbReference type="ChEBI" id="CHEBI:15378"/>
        <dbReference type="ChEBI" id="CHEBI:15379"/>
        <dbReference type="ChEBI" id="CHEBI:29033"/>
        <dbReference type="ChEBI" id="CHEBI:29034"/>
        <dbReference type="EC" id="7.1.1.9"/>
    </reaction>
</comment>
<evidence type="ECO:0000256" key="12">
    <source>
        <dbReference type="ARBA" id="ARBA00022723"/>
    </source>
</evidence>
<evidence type="ECO:0000256" key="21">
    <source>
        <dbReference type="ARBA" id="ARBA00023136"/>
    </source>
</evidence>
<evidence type="ECO:0000313" key="26">
    <source>
        <dbReference type="EMBL" id="BCU81300.1"/>
    </source>
</evidence>
<feature type="transmembrane region" description="Helical" evidence="24">
    <location>
        <begin position="272"/>
        <end position="295"/>
    </location>
</feature>
<dbReference type="KEGG" id="pabs:JIR001_10830"/>
<dbReference type="EMBL" id="AP024601">
    <property type="protein sequence ID" value="BCU81300.1"/>
    <property type="molecule type" value="Genomic_DNA"/>
</dbReference>
<evidence type="ECO:0000256" key="11">
    <source>
        <dbReference type="ARBA" id="ARBA00022692"/>
    </source>
</evidence>
<sequence length="650" mass="74156">MGFHLPKNFLVTGEPMIVVAEVLSVLTLAGIIFVLTYYKKWKWLWDEWLTTVDHKKIGIMYIMTSLLMLFRGGVDALLMRTQLALPNLHILDAEHYNQIFTAHGTIMIFFMAMPFIFGLMNVAVPLQIGARDVAFPYLNAISFWLFFVGCMLFNISFMIGGAPDAGWTNYTPLAGSDLAPGPGINYYLISLQISGIGSLMTGINFLVTILKMRAPGMTLMRMPMFTWSVLITSIIIIFAFPVLTVALALLTIDRLFGSHFFTISGGGEPMMWANLFWIWGHPEVYIVVLPAFGIFSDVISTFARKRLFGYGAMVYSMVVISALSFLTWVHHFFTMGAGPAVNSFFSISTMAIAIPTGVKVFNWLFTLYKGRIEFTTPMLWSVGFIPTFLIGGLTGVMLAVAPADYQYHNSYFLISHFHYVLVGGTVFGCLAGLYYWWPKMFGFKLDERQGKWAFWLFNIGFNVCFFPQYLVGLMGMTRRIYTYPEGLGWTPYNFISTVGAYMMGVGFLIMVYNILYSVRHGERDVTGDIWNGRTLEWSISSPAPHYNFARIPEVDDVDAWWHMKKRKRKQPWELRPLKPIHMPNNSGRPFIMSIWFFIAGFGLVFEWYWMGIIGLLGVLYCMLKRSFEYDDHHYIQVDEIERTESAAGRA</sequence>
<feature type="transmembrane region" description="Helical" evidence="24">
    <location>
        <begin position="491"/>
        <end position="515"/>
    </location>
</feature>
<reference evidence="26" key="2">
    <citation type="journal article" date="2021" name="Microbiol. Resour. Announc.">
        <title>Complete Genome Sequence of Polycladomyces abyssicola JIR-001T, Isolated from Hemipelagic Sediment in Deep Seawater.</title>
        <authorList>
            <person name="Tsubouchi T."/>
            <person name="Kaneko Y."/>
        </authorList>
    </citation>
    <scope>NUCLEOTIDE SEQUENCE</scope>
    <source>
        <strain evidence="26">JIR-001</strain>
    </source>
</reference>
<dbReference type="GO" id="GO:0016682">
    <property type="term" value="F:oxidoreductase activity, acting on diphenols and related substances as donors, oxygen as acceptor"/>
    <property type="evidence" value="ECO:0007669"/>
    <property type="project" value="InterPro"/>
</dbReference>
<keyword evidence="18 24" id="KW-0408">Iron</keyword>
<feature type="transmembrane region" description="Helical" evidence="24">
    <location>
        <begin position="377"/>
        <end position="401"/>
    </location>
</feature>
<evidence type="ECO:0000256" key="3">
    <source>
        <dbReference type="ARBA" id="ARBA00001951"/>
    </source>
</evidence>
<evidence type="ECO:0000313" key="27">
    <source>
        <dbReference type="Proteomes" id="UP000677436"/>
    </source>
</evidence>
<evidence type="ECO:0000256" key="5">
    <source>
        <dbReference type="ARBA" id="ARBA00004673"/>
    </source>
</evidence>
<keyword evidence="19 24" id="KW-0186">Copper</keyword>
<feature type="domain" description="Cytochrome oxidase subunit I profile" evidence="25">
    <location>
        <begin position="39"/>
        <end position="555"/>
    </location>
</feature>
<evidence type="ECO:0000256" key="9">
    <source>
        <dbReference type="ARBA" id="ARBA00022617"/>
    </source>
</evidence>
<dbReference type="SUPFAM" id="SSF81442">
    <property type="entry name" value="Cytochrome c oxidase subunit I-like"/>
    <property type="match status" value="1"/>
</dbReference>
<dbReference type="PANTHER" id="PTHR10422">
    <property type="entry name" value="CYTOCHROME C OXIDASE SUBUNIT 1"/>
    <property type="match status" value="1"/>
</dbReference>
<feature type="transmembrane region" description="Helical" evidence="24">
    <location>
        <begin position="413"/>
        <end position="437"/>
    </location>
</feature>
<dbReference type="GO" id="GO:0006119">
    <property type="term" value="P:oxidative phosphorylation"/>
    <property type="evidence" value="ECO:0007669"/>
    <property type="project" value="UniProtKB-UniPathway"/>
</dbReference>
<dbReference type="Proteomes" id="UP000677436">
    <property type="component" value="Chromosome"/>
</dbReference>
<evidence type="ECO:0000256" key="17">
    <source>
        <dbReference type="ARBA" id="ARBA00023002"/>
    </source>
</evidence>
<dbReference type="Gene3D" id="1.20.210.10">
    <property type="entry name" value="Cytochrome c oxidase-like, subunit I domain"/>
    <property type="match status" value="1"/>
</dbReference>
<keyword evidence="16 24" id="KW-1133">Transmembrane helix</keyword>
<proteinExistence type="inferred from homology"/>
<evidence type="ECO:0000256" key="19">
    <source>
        <dbReference type="ARBA" id="ARBA00023008"/>
    </source>
</evidence>
<evidence type="ECO:0000256" key="18">
    <source>
        <dbReference type="ARBA" id="ARBA00023004"/>
    </source>
</evidence>
<keyword evidence="8 24" id="KW-1003">Cell membrane</keyword>
<keyword evidence="12 24" id="KW-0479">Metal-binding</keyword>
<dbReference type="GO" id="GO:0005507">
    <property type="term" value="F:copper ion binding"/>
    <property type="evidence" value="ECO:0007669"/>
    <property type="project" value="InterPro"/>
</dbReference>
<dbReference type="InterPro" id="IPR023615">
    <property type="entry name" value="Cyt_c_Oxase_su1_BS"/>
</dbReference>
<evidence type="ECO:0000256" key="6">
    <source>
        <dbReference type="ARBA" id="ARBA00009578"/>
    </source>
</evidence>
<dbReference type="Pfam" id="PF00115">
    <property type="entry name" value="COX1"/>
    <property type="match status" value="1"/>
</dbReference>
<evidence type="ECO:0000256" key="13">
    <source>
        <dbReference type="ARBA" id="ARBA00022781"/>
    </source>
</evidence>
<evidence type="ECO:0000256" key="23">
    <source>
        <dbReference type="RuleBase" id="RU000370"/>
    </source>
</evidence>
<evidence type="ECO:0000256" key="10">
    <source>
        <dbReference type="ARBA" id="ARBA00022660"/>
    </source>
</evidence>
<keyword evidence="20" id="KW-0406">Ion transport</keyword>
<evidence type="ECO:0000256" key="22">
    <source>
        <dbReference type="ARBA" id="ARBA00047816"/>
    </source>
</evidence>
<keyword evidence="27" id="KW-1185">Reference proteome</keyword>
<evidence type="ECO:0000256" key="15">
    <source>
        <dbReference type="ARBA" id="ARBA00022982"/>
    </source>
</evidence>
<dbReference type="GO" id="GO:0022904">
    <property type="term" value="P:respiratory electron transport chain"/>
    <property type="evidence" value="ECO:0007669"/>
    <property type="project" value="TreeGrafter"/>
</dbReference>
<dbReference type="InterPro" id="IPR036927">
    <property type="entry name" value="Cyt_c_oxase-like_su1_sf"/>
</dbReference>
<dbReference type="CDD" id="cd01662">
    <property type="entry name" value="Ubiquinol_Oxidase_I"/>
    <property type="match status" value="1"/>
</dbReference>
<accession>A0A8D5ZM58</accession>
<evidence type="ECO:0000256" key="20">
    <source>
        <dbReference type="ARBA" id="ARBA00023065"/>
    </source>
</evidence>
<feature type="transmembrane region" description="Helical" evidence="24">
    <location>
        <begin position="452"/>
        <end position="471"/>
    </location>
</feature>
<evidence type="ECO:0000256" key="8">
    <source>
        <dbReference type="ARBA" id="ARBA00022475"/>
    </source>
</evidence>
<dbReference type="PANTHER" id="PTHR10422:SF35">
    <property type="entry name" value="CYTOCHROME BO(3) UBIQUINOL OXIDASE SUBUNIT 1"/>
    <property type="match status" value="1"/>
</dbReference>
<dbReference type="GO" id="GO:0015990">
    <property type="term" value="P:electron transport coupled proton transport"/>
    <property type="evidence" value="ECO:0007669"/>
    <property type="project" value="InterPro"/>
</dbReference>
<keyword evidence="11 23" id="KW-0812">Transmembrane</keyword>
<evidence type="ECO:0000256" key="24">
    <source>
        <dbReference type="RuleBase" id="RU363061"/>
    </source>
</evidence>
<dbReference type="UniPathway" id="UPA00705"/>
<protein>
    <recommendedName>
        <fullName evidence="24">Cytochrome c oxidase subunit 1</fullName>
        <ecNumber evidence="24">7.1.1.9</ecNumber>
    </recommendedName>
</protein>
<dbReference type="InterPro" id="IPR014241">
    <property type="entry name" value="Cyt_c_oxidase_su1_bac"/>
</dbReference>
<dbReference type="RefSeq" id="WP_212774556.1">
    <property type="nucleotide sequence ID" value="NZ_AP024601.1"/>
</dbReference>
<keyword evidence="14" id="KW-1278">Translocase</keyword>
<feature type="transmembrane region" description="Helical" evidence="24">
    <location>
        <begin position="16"/>
        <end position="38"/>
    </location>
</feature>
<dbReference type="GO" id="GO:0020037">
    <property type="term" value="F:heme binding"/>
    <property type="evidence" value="ECO:0007669"/>
    <property type="project" value="InterPro"/>
</dbReference>
<dbReference type="NCBIfam" id="TIGR02882">
    <property type="entry name" value="QoxB"/>
    <property type="match status" value="1"/>
</dbReference>
<organism evidence="26 27">
    <name type="scientific">Polycladomyces abyssicola</name>
    <dbReference type="NCBI Taxonomy" id="1125966"/>
    <lineage>
        <taxon>Bacteria</taxon>
        <taxon>Bacillati</taxon>
        <taxon>Bacillota</taxon>
        <taxon>Bacilli</taxon>
        <taxon>Bacillales</taxon>
        <taxon>Thermoactinomycetaceae</taxon>
        <taxon>Polycladomyces</taxon>
    </lineage>
</organism>
<dbReference type="AlphaFoldDB" id="A0A8D5ZM58"/>
<keyword evidence="9 23" id="KW-0349">Heme</keyword>
<evidence type="ECO:0000256" key="16">
    <source>
        <dbReference type="ARBA" id="ARBA00022989"/>
    </source>
</evidence>
<keyword evidence="15 23" id="KW-0249">Electron transport</keyword>
<comment type="subcellular location">
    <subcellularLocation>
        <location evidence="4 24">Cell membrane</location>
        <topology evidence="4 24">Multi-pass membrane protein</topology>
    </subcellularLocation>
</comment>
<dbReference type="FunFam" id="1.20.210.10:FF:000002">
    <property type="entry name" value="Cytochrome o ubiquinol oxidase, subunit I"/>
    <property type="match status" value="1"/>
</dbReference>
<dbReference type="EC" id="7.1.1.9" evidence="24"/>
<evidence type="ECO:0000256" key="1">
    <source>
        <dbReference type="ARBA" id="ARBA00000725"/>
    </source>
</evidence>
<feature type="transmembrane region" description="Helical" evidence="24">
    <location>
        <begin position="594"/>
        <end position="620"/>
    </location>
</feature>
<gene>
    <name evidence="26" type="primary">qoxB_1</name>
    <name evidence="26" type="ORF">JIR001_10830</name>
</gene>
<comment type="similarity">
    <text evidence="6 23">Belongs to the heme-copper respiratory oxidase family.</text>
</comment>
<evidence type="ECO:0000259" key="25">
    <source>
        <dbReference type="PROSITE" id="PS50855"/>
    </source>
</evidence>
<keyword evidence="13" id="KW-0375">Hydrogen ion transport</keyword>
<dbReference type="InterPro" id="IPR023616">
    <property type="entry name" value="Cyt_c_oxase-like_su1_dom"/>
</dbReference>
<feature type="transmembrane region" description="Helical" evidence="24">
    <location>
        <begin position="99"/>
        <end position="124"/>
    </location>
</feature>
<keyword evidence="7 23" id="KW-0813">Transport</keyword>
<dbReference type="GO" id="GO:0004129">
    <property type="term" value="F:cytochrome-c oxidase activity"/>
    <property type="evidence" value="ECO:0007669"/>
    <property type="project" value="UniProtKB-EC"/>
</dbReference>
<dbReference type="GO" id="GO:0005886">
    <property type="term" value="C:plasma membrane"/>
    <property type="evidence" value="ECO:0007669"/>
    <property type="project" value="UniProtKB-SubCell"/>
</dbReference>
<dbReference type="NCBIfam" id="TIGR02891">
    <property type="entry name" value="CtaD_CoxA"/>
    <property type="match status" value="1"/>
</dbReference>
<dbReference type="InterPro" id="IPR000883">
    <property type="entry name" value="Cyt_C_Oxase_1"/>
</dbReference>
<comment type="function">
    <text evidence="24">Cytochrome c oxidase is the component of the respiratory chain that catalyzes the reduction of oxygen to water. Subunits 1-3 form the functional core of the enzyme complex. CO I is the catalytic subunit of the enzyme. Electrons originating in cytochrome c are transferred via the copper A center of subunit 2 and heme A of subunit 1 to the bimetallic center formed by heme A3 and copper B.</text>
</comment>
<feature type="transmembrane region" description="Helical" evidence="24">
    <location>
        <begin position="307"/>
        <end position="329"/>
    </location>
</feature>